<organism evidence="2">
    <name type="scientific">Sesamum calycinum</name>
    <dbReference type="NCBI Taxonomy" id="2727403"/>
    <lineage>
        <taxon>Eukaryota</taxon>
        <taxon>Viridiplantae</taxon>
        <taxon>Streptophyta</taxon>
        <taxon>Embryophyta</taxon>
        <taxon>Tracheophyta</taxon>
        <taxon>Spermatophyta</taxon>
        <taxon>Magnoliopsida</taxon>
        <taxon>eudicotyledons</taxon>
        <taxon>Gunneridae</taxon>
        <taxon>Pentapetalae</taxon>
        <taxon>asterids</taxon>
        <taxon>lamiids</taxon>
        <taxon>Lamiales</taxon>
        <taxon>Pedaliaceae</taxon>
        <taxon>Sesamum</taxon>
    </lineage>
</organism>
<dbReference type="PANTHER" id="PTHR31286:SF153">
    <property type="entry name" value="DUF4283 DOMAIN PROTEIN"/>
    <property type="match status" value="1"/>
</dbReference>
<name>A0AAW2M0J0_9LAMI</name>
<sequence>MISCSRTDDTRLLFHFNHVIDCNRVLEGSPCSFEKNILILNGVCEHENPMQVLLTHCEFFVHIHDMPMNKMNREMASLIGNKLGIFRDVEMDRHGRSWGAMLRIWVSLEISKPLKRALKLKSVSGEELLVTFTYESLLNFFYLCGKLGHMKKYCDSMFMEGFKDPGHNTPYGP</sequence>
<dbReference type="EMBL" id="JACGWM010000015">
    <property type="protein sequence ID" value="KAL0324588.1"/>
    <property type="molecule type" value="Genomic_DNA"/>
</dbReference>
<reference evidence="2" key="1">
    <citation type="submission" date="2020-06" db="EMBL/GenBank/DDBJ databases">
        <authorList>
            <person name="Li T."/>
            <person name="Hu X."/>
            <person name="Zhang T."/>
            <person name="Song X."/>
            <person name="Zhang H."/>
            <person name="Dai N."/>
            <person name="Sheng W."/>
            <person name="Hou X."/>
            <person name="Wei L."/>
        </authorList>
    </citation>
    <scope>NUCLEOTIDE SEQUENCE</scope>
    <source>
        <strain evidence="2">KEN8</strain>
        <tissue evidence="2">Leaf</tissue>
    </source>
</reference>
<gene>
    <name evidence="2" type="ORF">Scaly_2425900</name>
</gene>
<feature type="domain" description="Zinc knuckle CX2CX4HX4C" evidence="1">
    <location>
        <begin position="109"/>
        <end position="155"/>
    </location>
</feature>
<dbReference type="InterPro" id="IPR025836">
    <property type="entry name" value="Zn_knuckle_CX2CX4HX4C"/>
</dbReference>
<reference evidence="2" key="2">
    <citation type="journal article" date="2024" name="Plant">
        <title>Genomic evolution and insights into agronomic trait innovations of Sesamum species.</title>
        <authorList>
            <person name="Miao H."/>
            <person name="Wang L."/>
            <person name="Qu L."/>
            <person name="Liu H."/>
            <person name="Sun Y."/>
            <person name="Le M."/>
            <person name="Wang Q."/>
            <person name="Wei S."/>
            <person name="Zheng Y."/>
            <person name="Lin W."/>
            <person name="Duan Y."/>
            <person name="Cao H."/>
            <person name="Xiong S."/>
            <person name="Wang X."/>
            <person name="Wei L."/>
            <person name="Li C."/>
            <person name="Ma Q."/>
            <person name="Ju M."/>
            <person name="Zhao R."/>
            <person name="Li G."/>
            <person name="Mu C."/>
            <person name="Tian Q."/>
            <person name="Mei H."/>
            <person name="Zhang T."/>
            <person name="Gao T."/>
            <person name="Zhang H."/>
        </authorList>
    </citation>
    <scope>NUCLEOTIDE SEQUENCE</scope>
    <source>
        <strain evidence="2">KEN8</strain>
    </source>
</reference>
<evidence type="ECO:0000259" key="1">
    <source>
        <dbReference type="Pfam" id="PF14392"/>
    </source>
</evidence>
<accession>A0AAW2M0J0</accession>
<dbReference type="Pfam" id="PF14392">
    <property type="entry name" value="zf-CCHC_4"/>
    <property type="match status" value="1"/>
</dbReference>
<comment type="caution">
    <text evidence="2">The sequence shown here is derived from an EMBL/GenBank/DDBJ whole genome shotgun (WGS) entry which is preliminary data.</text>
</comment>
<evidence type="ECO:0000313" key="2">
    <source>
        <dbReference type="EMBL" id="KAL0324588.1"/>
    </source>
</evidence>
<dbReference type="AlphaFoldDB" id="A0AAW2M0J0"/>
<protein>
    <recommendedName>
        <fullName evidence="1">Zinc knuckle CX2CX4HX4C domain-containing protein</fullName>
    </recommendedName>
</protein>
<dbReference type="PANTHER" id="PTHR31286">
    <property type="entry name" value="GLYCINE-RICH CELL WALL STRUCTURAL PROTEIN 1.8-LIKE"/>
    <property type="match status" value="1"/>
</dbReference>
<proteinExistence type="predicted"/>
<dbReference type="InterPro" id="IPR040256">
    <property type="entry name" value="At4g02000-like"/>
</dbReference>